<dbReference type="AlphaFoldDB" id="A0A4Y7MVW2"/>
<dbReference type="PANTHER" id="PTHR44303">
    <property type="entry name" value="DNAJ HOMOLOG SUBFAMILY C MEMBER 16"/>
    <property type="match status" value="1"/>
</dbReference>
<organism evidence="3">
    <name type="scientific">Daphnia pulex</name>
    <name type="common">Water flea</name>
    <dbReference type="NCBI Taxonomy" id="6669"/>
    <lineage>
        <taxon>Eukaryota</taxon>
        <taxon>Metazoa</taxon>
        <taxon>Ecdysozoa</taxon>
        <taxon>Arthropoda</taxon>
        <taxon>Crustacea</taxon>
        <taxon>Branchiopoda</taxon>
        <taxon>Diplostraca</taxon>
        <taxon>Cladocera</taxon>
        <taxon>Anomopoda</taxon>
        <taxon>Daphniidae</taxon>
        <taxon>Daphnia</taxon>
    </lineage>
</organism>
<protein>
    <submittedName>
        <fullName evidence="3">EOG090X049L</fullName>
    </submittedName>
</protein>
<evidence type="ECO:0000313" key="3">
    <source>
        <dbReference type="EMBL" id="SVE84801.1"/>
    </source>
</evidence>
<dbReference type="PANTHER" id="PTHR44303:SF2">
    <property type="entry name" value="DNAJ HOMOLOG SUBFAMILY C MEMBER 16"/>
    <property type="match status" value="1"/>
</dbReference>
<dbReference type="InterPro" id="IPR036249">
    <property type="entry name" value="Thioredoxin-like_sf"/>
</dbReference>
<keyword evidence="2" id="KW-1133">Transmembrane helix</keyword>
<evidence type="ECO:0000256" key="2">
    <source>
        <dbReference type="SAM" id="Phobius"/>
    </source>
</evidence>
<dbReference type="Gene3D" id="1.10.287.110">
    <property type="entry name" value="DnaJ domain"/>
    <property type="match status" value="1"/>
</dbReference>
<dbReference type="InterPro" id="IPR001623">
    <property type="entry name" value="DnaJ_domain"/>
</dbReference>
<dbReference type="InterPro" id="IPR036869">
    <property type="entry name" value="J_dom_sf"/>
</dbReference>
<feature type="compositionally biased region" description="Pro residues" evidence="1">
    <location>
        <begin position="85"/>
        <end position="98"/>
    </location>
</feature>
<proteinExistence type="evidence at transcript level"/>
<feature type="compositionally biased region" description="Low complexity" evidence="1">
    <location>
        <begin position="163"/>
        <end position="178"/>
    </location>
</feature>
<keyword evidence="2" id="KW-0812">Transmembrane</keyword>
<dbReference type="Gene3D" id="3.40.30.10">
    <property type="entry name" value="Glutaredoxin"/>
    <property type="match status" value="1"/>
</dbReference>
<dbReference type="InterPro" id="IPR052448">
    <property type="entry name" value="DnaJ_C16_autophagy_reg"/>
</dbReference>
<dbReference type="SUPFAM" id="SSF46565">
    <property type="entry name" value="Chaperone J-domain"/>
    <property type="match status" value="1"/>
</dbReference>
<reference evidence="3" key="1">
    <citation type="submission" date="2018-08" db="EMBL/GenBank/DDBJ databases">
        <authorList>
            <person name="Cornetti L."/>
        </authorList>
    </citation>
    <scope>NUCLEOTIDE SEQUENCE</scope>
    <source>
        <strain evidence="3">TCO</strain>
    </source>
</reference>
<dbReference type="OrthoDB" id="10065037at2759"/>
<dbReference type="EMBL" id="LR015182">
    <property type="protein sequence ID" value="SVE84801.1"/>
    <property type="molecule type" value="mRNA"/>
</dbReference>
<feature type="region of interest" description="Disordered" evidence="1">
    <location>
        <begin position="154"/>
        <end position="186"/>
    </location>
</feature>
<dbReference type="SUPFAM" id="SSF52833">
    <property type="entry name" value="Thioredoxin-like"/>
    <property type="match status" value="1"/>
</dbReference>
<dbReference type="CDD" id="cd06257">
    <property type="entry name" value="DnaJ"/>
    <property type="match status" value="1"/>
</dbReference>
<evidence type="ECO:0000256" key="1">
    <source>
        <dbReference type="SAM" id="MobiDB-lite"/>
    </source>
</evidence>
<sequence length="950" mass="108200">MTGLGLGDCEGPEHYDLENASSIAPSDIDIVYHYKGYRDGNVRKYKTNPHVPSYHKHSHRHSPHSFVSPTHRESPRNILRSSPAPGLPGGPPVAPPRESPGVLKMQSTPLARLSPSSELSQQTPRILTLQDLSGKPLQTALLATSQVGGVKDVMSTSERSLNSPVSQLSQSTSSIRNSGNDSAYKPPNGSSLGWDYLLNWGPNFESLFFAKTDSFESMQSPHIRRAYKQHAREWHPDKNKNENAESKGSFFSEHGGFRFQFKMSEMTAFHQHRITMRGYENLISPQSQNQPYLIFVYSEWCLMCVHVLPMWQRLVEDLNPIGINLATVHFDQETELAHKLGGKRGELPHIVLVMESRISCYKDDEFSTVKVIEFIRSRFSRNLITAINDQNSEQFLSGWKDNKVRVLLFGKLELVRLRYLTLAFKYRSHAVFGYAQLNIEATQTLSEKFDIPSKLDSLLLFHEDRDKPAARLSMADLPYSTLKDVIETNKYLQLPRLSSQNMLDSLCPPESSNVRRRLCAILVTDDREEDEEAREQLRQFTRQFKFSRDRIAFSYVFREKQTEFLRALLEDGKSPTETSTHVVIVWRQDIRRLSYSWLLQPFVSGVDNWNSSIEYLHRTLTKIMGTAQPLAHQTVVKELVDEHAQGIFGRITARLVTAAEVLGDHITRQELLAVGSVVGTVLFIAAVGYVMTYLVRLEEETIQKKNKGVIQTPRQTKTELKLHELRSETYNGMVRLLKPGCRTIVLLLNNQSMDILIPKFHKAVWPYRKNKSLLFGWMNIDRGLPWYSRLLNLALKNVEEEEGPDITLDSNLVKSKNCVGTVISLNGHRRYFCIYHARHPECISDSGGKRMQSMARRLTKSSHSINDPSGAFMGFDDTSLEDSDNSDVEKGDCMKSLDDEQPLITNGLGLQSQPASTEFVLDGLSNWLDRLFEGTTQRYSINYWPDFGNF</sequence>
<feature type="region of interest" description="Disordered" evidence="1">
    <location>
        <begin position="43"/>
        <end position="103"/>
    </location>
</feature>
<feature type="compositionally biased region" description="Basic residues" evidence="1">
    <location>
        <begin position="43"/>
        <end position="63"/>
    </location>
</feature>
<feature type="transmembrane region" description="Helical" evidence="2">
    <location>
        <begin position="671"/>
        <end position="695"/>
    </location>
</feature>
<keyword evidence="2" id="KW-0472">Membrane</keyword>
<gene>
    <name evidence="3" type="primary">EOG090X049L</name>
</gene>
<name>A0A4Y7MVW2_DAPPU</name>
<accession>A0A4Y7MVW2</accession>